<evidence type="ECO:0000313" key="1">
    <source>
        <dbReference type="EMBL" id="GIY16915.1"/>
    </source>
</evidence>
<comment type="caution">
    <text evidence="1">The sequence shown here is derived from an EMBL/GenBank/DDBJ whole genome shotgun (WGS) entry which is preliminary data.</text>
</comment>
<sequence>MQFCVLTEPCGWKWTSLLPKCSIAICCPLSFEQEVAGLPHRFVCIKGWMPERNDLWIHPLTHPDRFVYLPPRVRTLEIVERWVGTGTDRETQSWMKDGTYFSTLKADGRK</sequence>
<proteinExistence type="predicted"/>
<gene>
    <name evidence="1" type="ORF">CEXT_731671</name>
</gene>
<evidence type="ECO:0000313" key="2">
    <source>
        <dbReference type="Proteomes" id="UP001054945"/>
    </source>
</evidence>
<dbReference type="AlphaFoldDB" id="A0AAV4R626"/>
<keyword evidence="2" id="KW-1185">Reference proteome</keyword>
<accession>A0AAV4R626</accession>
<organism evidence="1 2">
    <name type="scientific">Caerostris extrusa</name>
    <name type="common">Bark spider</name>
    <name type="synonym">Caerostris bankana</name>
    <dbReference type="NCBI Taxonomy" id="172846"/>
    <lineage>
        <taxon>Eukaryota</taxon>
        <taxon>Metazoa</taxon>
        <taxon>Ecdysozoa</taxon>
        <taxon>Arthropoda</taxon>
        <taxon>Chelicerata</taxon>
        <taxon>Arachnida</taxon>
        <taxon>Araneae</taxon>
        <taxon>Araneomorphae</taxon>
        <taxon>Entelegynae</taxon>
        <taxon>Araneoidea</taxon>
        <taxon>Araneidae</taxon>
        <taxon>Caerostris</taxon>
    </lineage>
</organism>
<protein>
    <submittedName>
        <fullName evidence="1">Uncharacterized protein</fullName>
    </submittedName>
</protein>
<reference evidence="1 2" key="1">
    <citation type="submission" date="2021-06" db="EMBL/GenBank/DDBJ databases">
        <title>Caerostris extrusa draft genome.</title>
        <authorList>
            <person name="Kono N."/>
            <person name="Arakawa K."/>
        </authorList>
    </citation>
    <scope>NUCLEOTIDE SEQUENCE [LARGE SCALE GENOMIC DNA]</scope>
</reference>
<dbReference type="EMBL" id="BPLR01007440">
    <property type="protein sequence ID" value="GIY16915.1"/>
    <property type="molecule type" value="Genomic_DNA"/>
</dbReference>
<dbReference type="Proteomes" id="UP001054945">
    <property type="component" value="Unassembled WGS sequence"/>
</dbReference>
<name>A0AAV4R626_CAEEX</name>